<accession>A0A644SYM1</accession>
<dbReference type="GO" id="GO:0004674">
    <property type="term" value="F:protein serine/threonine kinase activity"/>
    <property type="evidence" value="ECO:0007669"/>
    <property type="project" value="UniProtKB-KW"/>
</dbReference>
<gene>
    <name evidence="13" type="primary">srkA_1</name>
    <name evidence="13" type="ORF">SDC9_05354</name>
</gene>
<evidence type="ECO:0000256" key="8">
    <source>
        <dbReference type="ARBA" id="ARBA00022840"/>
    </source>
</evidence>
<dbReference type="EMBL" id="VSSQ01000010">
    <property type="protein sequence ID" value="MPL59798.1"/>
    <property type="molecule type" value="Genomic_DNA"/>
</dbReference>
<evidence type="ECO:0000313" key="13">
    <source>
        <dbReference type="EMBL" id="MPL59798.1"/>
    </source>
</evidence>
<evidence type="ECO:0000256" key="2">
    <source>
        <dbReference type="ARBA" id="ARBA00022527"/>
    </source>
</evidence>
<keyword evidence="5" id="KW-0479">Metal-binding</keyword>
<feature type="domain" description="Aminoglycoside phosphotransferase" evidence="12">
    <location>
        <begin position="59"/>
        <end position="288"/>
    </location>
</feature>
<proteinExistence type="inferred from homology"/>
<feature type="region of interest" description="Disordered" evidence="11">
    <location>
        <begin position="1"/>
        <end position="33"/>
    </location>
</feature>
<dbReference type="Gene3D" id="3.30.200.70">
    <property type="match status" value="1"/>
</dbReference>
<evidence type="ECO:0000256" key="9">
    <source>
        <dbReference type="ARBA" id="ARBA00022842"/>
    </source>
</evidence>
<reference evidence="13" key="1">
    <citation type="submission" date="2019-08" db="EMBL/GenBank/DDBJ databases">
        <authorList>
            <person name="Kucharzyk K."/>
            <person name="Murdoch R.W."/>
            <person name="Higgins S."/>
            <person name="Loffler F."/>
        </authorList>
    </citation>
    <scope>NUCLEOTIDE SEQUENCE</scope>
</reference>
<evidence type="ECO:0000256" key="3">
    <source>
        <dbReference type="ARBA" id="ARBA00022553"/>
    </source>
</evidence>
<dbReference type="InterPro" id="IPR002575">
    <property type="entry name" value="Aminoglycoside_PTrfase"/>
</dbReference>
<dbReference type="InterPro" id="IPR032882">
    <property type="entry name" value="SrkA/RdoA"/>
</dbReference>
<sequence>MNDRNEDGGGKDGLKTPAGTPIPNPDNGSPFDLLSPDIIFDAVQSAYDIKPDGRLSPCSSYVNRVYGLSSEAGDDYVVKFYRPGRWSEKAIREEQDFLADCQKAEIPVIAPVENSEGEGLSAFDLEPEEKNGRKPLRFFFTLYPKRGGRNFDAEGDSDWLRLGRLAGRLHAAGSLRDAPSRVRIGPELALSNLEKIEALIHPEFRAEFVGLCKDAIKAGYETMSSPRVQRIHGDLHRGNILERPGEGLLLLDFDDMAIGPPIQDLWLLLPGRAAECGRELGLLMEGYAEFGELPAGSTGLIESLRLYRMLHFLAWRALQRQDLWFKKEFPDWGSRAFWIQELEDFREQATIIASEAGA</sequence>
<dbReference type="GO" id="GO:0046872">
    <property type="term" value="F:metal ion binding"/>
    <property type="evidence" value="ECO:0007669"/>
    <property type="project" value="UniProtKB-KW"/>
</dbReference>
<dbReference type="SUPFAM" id="SSF56112">
    <property type="entry name" value="Protein kinase-like (PK-like)"/>
    <property type="match status" value="1"/>
</dbReference>
<evidence type="ECO:0000259" key="12">
    <source>
        <dbReference type="Pfam" id="PF01636"/>
    </source>
</evidence>
<organism evidence="13">
    <name type="scientific">bioreactor metagenome</name>
    <dbReference type="NCBI Taxonomy" id="1076179"/>
    <lineage>
        <taxon>unclassified sequences</taxon>
        <taxon>metagenomes</taxon>
        <taxon>ecological metagenomes</taxon>
    </lineage>
</organism>
<dbReference type="Pfam" id="PF01636">
    <property type="entry name" value="APH"/>
    <property type="match status" value="1"/>
</dbReference>
<keyword evidence="2" id="KW-0723">Serine/threonine-protein kinase</keyword>
<evidence type="ECO:0000256" key="6">
    <source>
        <dbReference type="ARBA" id="ARBA00022741"/>
    </source>
</evidence>
<dbReference type="Gene3D" id="1.10.510.10">
    <property type="entry name" value="Transferase(Phosphotransferase) domain 1"/>
    <property type="match status" value="1"/>
</dbReference>
<dbReference type="PANTHER" id="PTHR39573:SF1">
    <property type="entry name" value="STRESS RESPONSE KINASE A"/>
    <property type="match status" value="1"/>
</dbReference>
<name>A0A644SYM1_9ZZZZ</name>
<keyword evidence="1" id="KW-0963">Cytoplasm</keyword>
<dbReference type="NCBIfam" id="NF008738">
    <property type="entry name" value="PRK11768.1"/>
    <property type="match status" value="1"/>
</dbReference>
<feature type="compositionally biased region" description="Basic and acidic residues" evidence="11">
    <location>
        <begin position="1"/>
        <end position="14"/>
    </location>
</feature>
<keyword evidence="7 13" id="KW-0418">Kinase</keyword>
<dbReference type="EC" id="2.7.11.1" evidence="13"/>
<comment type="caution">
    <text evidence="13">The sequence shown here is derived from an EMBL/GenBank/DDBJ whole genome shotgun (WGS) entry which is preliminary data.</text>
</comment>
<dbReference type="GO" id="GO:0005524">
    <property type="term" value="F:ATP binding"/>
    <property type="evidence" value="ECO:0007669"/>
    <property type="project" value="UniProtKB-KW"/>
</dbReference>
<keyword evidence="6" id="KW-0547">Nucleotide-binding</keyword>
<keyword evidence="8" id="KW-0067">ATP-binding</keyword>
<dbReference type="HAMAP" id="MF_01497">
    <property type="entry name" value="SrkA_kinase"/>
    <property type="match status" value="1"/>
</dbReference>
<protein>
    <submittedName>
        <fullName evidence="13">Stress response kinase A</fullName>
        <ecNumber evidence="13">2.7.11.1</ecNumber>
    </submittedName>
</protein>
<dbReference type="InterPro" id="IPR011009">
    <property type="entry name" value="Kinase-like_dom_sf"/>
</dbReference>
<keyword evidence="3" id="KW-0597">Phosphoprotein</keyword>
<evidence type="ECO:0000256" key="7">
    <source>
        <dbReference type="ARBA" id="ARBA00022777"/>
    </source>
</evidence>
<evidence type="ECO:0000256" key="11">
    <source>
        <dbReference type="SAM" id="MobiDB-lite"/>
    </source>
</evidence>
<keyword evidence="10" id="KW-0346">Stress response</keyword>
<keyword evidence="4 13" id="KW-0808">Transferase</keyword>
<dbReference type="AlphaFoldDB" id="A0A644SYM1"/>
<dbReference type="PANTHER" id="PTHR39573">
    <property type="entry name" value="STRESS RESPONSE KINASE A"/>
    <property type="match status" value="1"/>
</dbReference>
<evidence type="ECO:0000256" key="5">
    <source>
        <dbReference type="ARBA" id="ARBA00022723"/>
    </source>
</evidence>
<evidence type="ECO:0000256" key="1">
    <source>
        <dbReference type="ARBA" id="ARBA00022490"/>
    </source>
</evidence>
<dbReference type="GO" id="GO:0005737">
    <property type="term" value="C:cytoplasm"/>
    <property type="evidence" value="ECO:0007669"/>
    <property type="project" value="TreeGrafter"/>
</dbReference>
<evidence type="ECO:0000256" key="4">
    <source>
        <dbReference type="ARBA" id="ARBA00022679"/>
    </source>
</evidence>
<keyword evidence="9" id="KW-0460">Magnesium</keyword>
<dbReference type="Gene3D" id="1.20.1270.170">
    <property type="match status" value="1"/>
</dbReference>
<evidence type="ECO:0000256" key="10">
    <source>
        <dbReference type="ARBA" id="ARBA00023016"/>
    </source>
</evidence>